<gene>
    <name evidence="2" type="ORF">GOMPHAMPRED_000237</name>
</gene>
<sequence length="177" mass="19188">MSPPQVKGKMRTRIGSSSPPVVRRIQRGSYHLAHPSDPYPAKATIAMTGPGIISHQRPSGHDSRIIVPPKKAVLQETDHSTATILKGRVFSQGTMLASASGYEVTSSYKLGRGNGVSVLDDALGKHMYGHVPQSERKYWIRRPPGHIQPVSAASYISDAGEVTVMGCNDPDWCDRSD</sequence>
<protein>
    <submittedName>
        <fullName evidence="2">Uncharacterized protein</fullName>
    </submittedName>
</protein>
<comment type="caution">
    <text evidence="2">The sequence shown here is derived from an EMBL/GenBank/DDBJ whole genome shotgun (WGS) entry which is preliminary data.</text>
</comment>
<evidence type="ECO:0000256" key="1">
    <source>
        <dbReference type="SAM" id="MobiDB-lite"/>
    </source>
</evidence>
<reference evidence="2" key="1">
    <citation type="submission" date="2021-03" db="EMBL/GenBank/DDBJ databases">
        <authorList>
            <person name="Tagirdzhanova G."/>
        </authorList>
    </citation>
    <scope>NUCLEOTIDE SEQUENCE</scope>
</reference>
<accession>A0A8H3I1B7</accession>
<dbReference type="EMBL" id="CAJPDQ010000001">
    <property type="protein sequence ID" value="CAF9903415.1"/>
    <property type="molecule type" value="Genomic_DNA"/>
</dbReference>
<proteinExistence type="predicted"/>
<keyword evidence="3" id="KW-1185">Reference proteome</keyword>
<organism evidence="2 3">
    <name type="scientific">Gomphillus americanus</name>
    <dbReference type="NCBI Taxonomy" id="1940652"/>
    <lineage>
        <taxon>Eukaryota</taxon>
        <taxon>Fungi</taxon>
        <taxon>Dikarya</taxon>
        <taxon>Ascomycota</taxon>
        <taxon>Pezizomycotina</taxon>
        <taxon>Lecanoromycetes</taxon>
        <taxon>OSLEUM clade</taxon>
        <taxon>Ostropomycetidae</taxon>
        <taxon>Ostropales</taxon>
        <taxon>Graphidaceae</taxon>
        <taxon>Gomphilloideae</taxon>
        <taxon>Gomphillus</taxon>
    </lineage>
</organism>
<dbReference type="Proteomes" id="UP000664169">
    <property type="component" value="Unassembled WGS sequence"/>
</dbReference>
<dbReference type="AlphaFoldDB" id="A0A8H3I1B7"/>
<feature type="region of interest" description="Disordered" evidence="1">
    <location>
        <begin position="1"/>
        <end position="20"/>
    </location>
</feature>
<evidence type="ECO:0000313" key="2">
    <source>
        <dbReference type="EMBL" id="CAF9903415.1"/>
    </source>
</evidence>
<name>A0A8H3I1B7_9LECA</name>
<evidence type="ECO:0000313" key="3">
    <source>
        <dbReference type="Proteomes" id="UP000664169"/>
    </source>
</evidence>